<feature type="non-terminal residue" evidence="4">
    <location>
        <position position="1"/>
    </location>
</feature>
<gene>
    <name evidence="4" type="ORF">S01H1_27782</name>
</gene>
<keyword evidence="3" id="KW-0998">Cell outer membrane</keyword>
<name>X0UVM9_9ZZZZ</name>
<dbReference type="SUPFAM" id="SSF56935">
    <property type="entry name" value="Porins"/>
    <property type="match status" value="1"/>
</dbReference>
<accession>X0UVM9</accession>
<dbReference type="AlphaFoldDB" id="X0UVM9"/>
<organism evidence="4">
    <name type="scientific">marine sediment metagenome</name>
    <dbReference type="NCBI Taxonomy" id="412755"/>
    <lineage>
        <taxon>unclassified sequences</taxon>
        <taxon>metagenomes</taxon>
        <taxon>ecological metagenomes</taxon>
    </lineage>
</organism>
<evidence type="ECO:0000256" key="2">
    <source>
        <dbReference type="ARBA" id="ARBA00023136"/>
    </source>
</evidence>
<comment type="subcellular location">
    <subcellularLocation>
        <location evidence="1">Cell outer membrane</location>
    </subcellularLocation>
</comment>
<comment type="caution">
    <text evidence="4">The sequence shown here is derived from an EMBL/GenBank/DDBJ whole genome shotgun (WGS) entry which is preliminary data.</text>
</comment>
<evidence type="ECO:0000256" key="1">
    <source>
        <dbReference type="ARBA" id="ARBA00004442"/>
    </source>
</evidence>
<evidence type="ECO:0000256" key="3">
    <source>
        <dbReference type="ARBA" id="ARBA00023237"/>
    </source>
</evidence>
<dbReference type="Gene3D" id="2.40.170.20">
    <property type="entry name" value="TonB-dependent receptor, beta-barrel domain"/>
    <property type="match status" value="1"/>
</dbReference>
<dbReference type="GO" id="GO:0009279">
    <property type="term" value="C:cell outer membrane"/>
    <property type="evidence" value="ECO:0007669"/>
    <property type="project" value="UniProtKB-SubCell"/>
</dbReference>
<reference evidence="4" key="1">
    <citation type="journal article" date="2014" name="Front. Microbiol.">
        <title>High frequency of phylogenetically diverse reductive dehalogenase-homologous genes in deep subseafloor sedimentary metagenomes.</title>
        <authorList>
            <person name="Kawai M."/>
            <person name="Futagami T."/>
            <person name="Toyoda A."/>
            <person name="Takaki Y."/>
            <person name="Nishi S."/>
            <person name="Hori S."/>
            <person name="Arai W."/>
            <person name="Tsubouchi T."/>
            <person name="Morono Y."/>
            <person name="Uchiyama I."/>
            <person name="Ito T."/>
            <person name="Fujiyama A."/>
            <person name="Inagaki F."/>
            <person name="Takami H."/>
        </authorList>
    </citation>
    <scope>NUCLEOTIDE SEQUENCE</scope>
    <source>
        <strain evidence="4">Expedition CK06-06</strain>
    </source>
</reference>
<proteinExistence type="predicted"/>
<evidence type="ECO:0000313" key="4">
    <source>
        <dbReference type="EMBL" id="GAF92480.1"/>
    </source>
</evidence>
<dbReference type="EMBL" id="BARS01016944">
    <property type="protein sequence ID" value="GAF92480.1"/>
    <property type="molecule type" value="Genomic_DNA"/>
</dbReference>
<keyword evidence="2" id="KW-0472">Membrane</keyword>
<evidence type="ECO:0008006" key="5">
    <source>
        <dbReference type="Google" id="ProtNLM"/>
    </source>
</evidence>
<sequence>ILTPNLVFESHLYYSGFSVDNKNFLKFRAQDTTYEGSVDAVLNYETRVINEVSDFTVKAGLSYFTILNQTLQLGFEQNALTFFNEAGLFSLPSFSAEVNSTLQSFYLQDKIEAGPLLLKFGLRNSRLSSKSEWDMEPRASLALNIRGVTLKAAWGRYQQYVTAMNTQDAEISQSLDYYYPLQGRKPLTSIHHILGIEGRITDQLDYSVTAYYKDLINLYRFDYFNTIATIYSYEAALEKGHGEAYGVEFLVRGELGRLSGWIGYSLSRSMRSYPSIQDG</sequence>
<feature type="non-terminal residue" evidence="4">
    <location>
        <position position="279"/>
    </location>
</feature>
<protein>
    <recommendedName>
        <fullName evidence="5">TonB-dependent receptor-like beta-barrel domain-containing protein</fullName>
    </recommendedName>
</protein>
<dbReference type="InterPro" id="IPR036942">
    <property type="entry name" value="Beta-barrel_TonB_sf"/>
</dbReference>